<evidence type="ECO:0000259" key="5">
    <source>
        <dbReference type="PROSITE" id="PS51891"/>
    </source>
</evidence>
<evidence type="ECO:0000256" key="2">
    <source>
        <dbReference type="ARBA" id="ARBA00022723"/>
    </source>
</evidence>
<keyword evidence="4" id="KW-0456">Lyase</keyword>
<evidence type="ECO:0000256" key="4">
    <source>
        <dbReference type="ARBA" id="ARBA00023239"/>
    </source>
</evidence>
<evidence type="ECO:0000256" key="1">
    <source>
        <dbReference type="ARBA" id="ARBA00005495"/>
    </source>
</evidence>
<keyword evidence="7" id="KW-1185">Reference proteome</keyword>
<dbReference type="PANTHER" id="PTHR33337">
    <property type="entry name" value="GFA DOMAIN-CONTAINING PROTEIN"/>
    <property type="match status" value="1"/>
</dbReference>
<organism evidence="6 7">
    <name type="scientific">Pigmentiphaga soli</name>
    <dbReference type="NCBI Taxonomy" id="1007095"/>
    <lineage>
        <taxon>Bacteria</taxon>
        <taxon>Pseudomonadati</taxon>
        <taxon>Pseudomonadota</taxon>
        <taxon>Betaproteobacteria</taxon>
        <taxon>Burkholderiales</taxon>
        <taxon>Alcaligenaceae</taxon>
        <taxon>Pigmentiphaga</taxon>
    </lineage>
</organism>
<dbReference type="Gene3D" id="3.90.1590.10">
    <property type="entry name" value="glutathione-dependent formaldehyde- activating enzyme (gfa)"/>
    <property type="match status" value="1"/>
</dbReference>
<dbReference type="EMBL" id="BAABFO010000003">
    <property type="protein sequence ID" value="GAA4325459.1"/>
    <property type="molecule type" value="Genomic_DNA"/>
</dbReference>
<evidence type="ECO:0000313" key="7">
    <source>
        <dbReference type="Proteomes" id="UP001501671"/>
    </source>
</evidence>
<dbReference type="PANTHER" id="PTHR33337:SF40">
    <property type="entry name" value="CENP-V_GFA DOMAIN-CONTAINING PROTEIN-RELATED"/>
    <property type="match status" value="1"/>
</dbReference>
<accession>A0ABP8GJD2</accession>
<feature type="domain" description="CENP-V/GFA" evidence="5">
    <location>
        <begin position="3"/>
        <end position="122"/>
    </location>
</feature>
<proteinExistence type="inferred from homology"/>
<name>A0ABP8GJD2_9BURK</name>
<reference evidence="7" key="1">
    <citation type="journal article" date="2019" name="Int. J. Syst. Evol. Microbiol.">
        <title>The Global Catalogue of Microorganisms (GCM) 10K type strain sequencing project: providing services to taxonomists for standard genome sequencing and annotation.</title>
        <authorList>
            <consortium name="The Broad Institute Genomics Platform"/>
            <consortium name="The Broad Institute Genome Sequencing Center for Infectious Disease"/>
            <person name="Wu L."/>
            <person name="Ma J."/>
        </authorList>
    </citation>
    <scope>NUCLEOTIDE SEQUENCE [LARGE SCALE GENOMIC DNA]</scope>
    <source>
        <strain evidence="7">JCM 17666</strain>
    </source>
</reference>
<comment type="caution">
    <text evidence="6">The sequence shown here is derived from an EMBL/GenBank/DDBJ whole genome shotgun (WGS) entry which is preliminary data.</text>
</comment>
<comment type="similarity">
    <text evidence="1">Belongs to the Gfa family.</text>
</comment>
<sequence>MKVEGRCHCGAIAYEAEVEPGTVGICHCIDCQRLSGGAFRANVPAPAEHFRILRGEPRRYLKVADSGARRIHAFCGDCGSPVYSCAEENPRSYSLRLGALDQGHELGRPARQIWTRRRFPWMPPLDGVPEVDGQP</sequence>
<keyword evidence="3" id="KW-0862">Zinc</keyword>
<gene>
    <name evidence="6" type="ORF">GCM10023144_07830</name>
</gene>
<dbReference type="RefSeq" id="WP_345246549.1">
    <property type="nucleotide sequence ID" value="NZ_BAABFO010000003.1"/>
</dbReference>
<dbReference type="SUPFAM" id="SSF51316">
    <property type="entry name" value="Mss4-like"/>
    <property type="match status" value="1"/>
</dbReference>
<protein>
    <submittedName>
        <fullName evidence="6">GFA family protein</fullName>
    </submittedName>
</protein>
<evidence type="ECO:0000256" key="3">
    <source>
        <dbReference type="ARBA" id="ARBA00022833"/>
    </source>
</evidence>
<dbReference type="Pfam" id="PF04828">
    <property type="entry name" value="GFA"/>
    <property type="match status" value="1"/>
</dbReference>
<keyword evidence="2" id="KW-0479">Metal-binding</keyword>
<dbReference type="Proteomes" id="UP001501671">
    <property type="component" value="Unassembled WGS sequence"/>
</dbReference>
<evidence type="ECO:0000313" key="6">
    <source>
        <dbReference type="EMBL" id="GAA4325459.1"/>
    </source>
</evidence>
<dbReference type="InterPro" id="IPR011057">
    <property type="entry name" value="Mss4-like_sf"/>
</dbReference>
<dbReference type="InterPro" id="IPR006913">
    <property type="entry name" value="CENP-V/GFA"/>
</dbReference>
<dbReference type="PROSITE" id="PS51891">
    <property type="entry name" value="CENP_V_GFA"/>
    <property type="match status" value="1"/>
</dbReference>